<evidence type="ECO:0000313" key="2">
    <source>
        <dbReference type="Proteomes" id="UP000790377"/>
    </source>
</evidence>
<organism evidence="1 2">
    <name type="scientific">Hygrophoropsis aurantiaca</name>
    <dbReference type="NCBI Taxonomy" id="72124"/>
    <lineage>
        <taxon>Eukaryota</taxon>
        <taxon>Fungi</taxon>
        <taxon>Dikarya</taxon>
        <taxon>Basidiomycota</taxon>
        <taxon>Agaricomycotina</taxon>
        <taxon>Agaricomycetes</taxon>
        <taxon>Agaricomycetidae</taxon>
        <taxon>Boletales</taxon>
        <taxon>Coniophorineae</taxon>
        <taxon>Hygrophoropsidaceae</taxon>
        <taxon>Hygrophoropsis</taxon>
    </lineage>
</organism>
<keyword evidence="2" id="KW-1185">Reference proteome</keyword>
<dbReference type="EMBL" id="MU268145">
    <property type="protein sequence ID" value="KAH7905674.1"/>
    <property type="molecule type" value="Genomic_DNA"/>
</dbReference>
<gene>
    <name evidence="1" type="ORF">BJ138DRAFT_1105797</name>
</gene>
<comment type="caution">
    <text evidence="1">The sequence shown here is derived from an EMBL/GenBank/DDBJ whole genome shotgun (WGS) entry which is preliminary data.</text>
</comment>
<evidence type="ECO:0000313" key="1">
    <source>
        <dbReference type="EMBL" id="KAH7905674.1"/>
    </source>
</evidence>
<accession>A0ACB7ZY82</accession>
<sequence length="251" mass="27605">MLRLLTVPPRGKLQSTVKALRMHYISDWVFDVTEQVRLGGNYANDLMGLTPRGLVPVAVGGIPPPTGLRLPRHTGWSQASADEGNWERSSNLLEKAYCEGEQSPILTFTISAGGAVVYNFTPVTDTQAGEYGATDIELQDIGLWRWYHHALYRAKKLDIILYISGIRLELMLSNPLGGTCQGPASKDMEHKNIKKRSTIFVTGVGGVQFMGSTVNANAAEFRSISTDFCFQRSTASPELTYPQRQGNARAL</sequence>
<reference evidence="1" key="1">
    <citation type="journal article" date="2021" name="New Phytol.">
        <title>Evolutionary innovations through gain and loss of genes in the ectomycorrhizal Boletales.</title>
        <authorList>
            <person name="Wu G."/>
            <person name="Miyauchi S."/>
            <person name="Morin E."/>
            <person name="Kuo A."/>
            <person name="Drula E."/>
            <person name="Varga T."/>
            <person name="Kohler A."/>
            <person name="Feng B."/>
            <person name="Cao Y."/>
            <person name="Lipzen A."/>
            <person name="Daum C."/>
            <person name="Hundley H."/>
            <person name="Pangilinan J."/>
            <person name="Johnson J."/>
            <person name="Barry K."/>
            <person name="LaButti K."/>
            <person name="Ng V."/>
            <person name="Ahrendt S."/>
            <person name="Min B."/>
            <person name="Choi I.G."/>
            <person name="Park H."/>
            <person name="Plett J.M."/>
            <person name="Magnuson J."/>
            <person name="Spatafora J.W."/>
            <person name="Nagy L.G."/>
            <person name="Henrissat B."/>
            <person name="Grigoriev I.V."/>
            <person name="Yang Z.L."/>
            <person name="Xu J."/>
            <person name="Martin F.M."/>
        </authorList>
    </citation>
    <scope>NUCLEOTIDE SEQUENCE</scope>
    <source>
        <strain evidence="1">ATCC 28755</strain>
    </source>
</reference>
<name>A0ACB7ZY82_9AGAM</name>
<dbReference type="Proteomes" id="UP000790377">
    <property type="component" value="Unassembled WGS sequence"/>
</dbReference>
<protein>
    <submittedName>
        <fullName evidence="1">Uncharacterized protein</fullName>
    </submittedName>
</protein>
<proteinExistence type="predicted"/>